<proteinExistence type="predicted"/>
<sequence length="381" mass="43409">MTGMSPYIIKIISDPEALSPLWPQGGLNESNKAQSYIFQSKAFLQAWAKSYGARSDCQMLLVEIYKASNEPLLFLPLALSQQRGISTLTFTDHDVCDYNAPILFDDFSTWSKAQILNLIKEICSKLPPVDIIDFQKMPQWVGNELNPLFLIASHSHAEAGHFSTLNQPWPQLEKSLHRIKNTKQRYRNLLRMGGFEFKIAESDEERRAFIAALIAQKQRRFVETNVPGFQEHPEKQQFFEQATDYFGQAQSLHLAALLMNGEIIATLWGLLDGKTYFGMMISNEAGHWSKYSPGMVLHYLVMQDLHKHGFDILDLGVGNEAWKVNMCDGVRVLHDYKAALTLKGRLALSAQSLLTGLRSTRIWQAIRPLKWRLLRLVKPSK</sequence>
<dbReference type="InterPro" id="IPR016181">
    <property type="entry name" value="Acyl_CoA_acyltransferase"/>
</dbReference>
<dbReference type="InterPro" id="IPR038740">
    <property type="entry name" value="BioF2-like_GNAT_dom"/>
</dbReference>
<dbReference type="SUPFAM" id="SSF55729">
    <property type="entry name" value="Acyl-CoA N-acyltransferases (Nat)"/>
    <property type="match status" value="1"/>
</dbReference>
<evidence type="ECO:0000313" key="3">
    <source>
        <dbReference type="Proteomes" id="UP001424441"/>
    </source>
</evidence>
<evidence type="ECO:0000313" key="2">
    <source>
        <dbReference type="EMBL" id="GAA0593839.1"/>
    </source>
</evidence>
<protein>
    <recommendedName>
        <fullName evidence="1">BioF2-like acetyltransferase domain-containing protein</fullName>
    </recommendedName>
</protein>
<comment type="caution">
    <text evidence="2">The sequence shown here is derived from an EMBL/GenBank/DDBJ whole genome shotgun (WGS) entry which is preliminary data.</text>
</comment>
<name>A0ABP3QMI9_9HYPH</name>
<organism evidence="2 3">
    <name type="scientific">Paenochrobactrum glaciei</name>
    <dbReference type="NCBI Taxonomy" id="486407"/>
    <lineage>
        <taxon>Bacteria</taxon>
        <taxon>Pseudomonadati</taxon>
        <taxon>Pseudomonadota</taxon>
        <taxon>Alphaproteobacteria</taxon>
        <taxon>Hyphomicrobiales</taxon>
        <taxon>Brucellaceae</taxon>
        <taxon>Paenochrobactrum</taxon>
    </lineage>
</organism>
<keyword evidence="3" id="KW-1185">Reference proteome</keyword>
<gene>
    <name evidence="2" type="ORF">GCM10008943_06110</name>
</gene>
<dbReference type="Gene3D" id="3.40.630.30">
    <property type="match status" value="1"/>
</dbReference>
<dbReference type="Proteomes" id="UP001424441">
    <property type="component" value="Unassembled WGS sequence"/>
</dbReference>
<evidence type="ECO:0000259" key="1">
    <source>
        <dbReference type="Pfam" id="PF13480"/>
    </source>
</evidence>
<feature type="domain" description="BioF2-like acetyltransferase" evidence="1">
    <location>
        <begin position="179"/>
        <end position="323"/>
    </location>
</feature>
<dbReference type="EMBL" id="BAAADE010000001">
    <property type="protein sequence ID" value="GAA0593839.1"/>
    <property type="molecule type" value="Genomic_DNA"/>
</dbReference>
<reference evidence="3" key="1">
    <citation type="journal article" date="2019" name="Int. J. Syst. Evol. Microbiol.">
        <title>The Global Catalogue of Microorganisms (GCM) 10K type strain sequencing project: providing services to taxonomists for standard genome sequencing and annotation.</title>
        <authorList>
            <consortium name="The Broad Institute Genomics Platform"/>
            <consortium name="The Broad Institute Genome Sequencing Center for Infectious Disease"/>
            <person name="Wu L."/>
            <person name="Ma J."/>
        </authorList>
    </citation>
    <scope>NUCLEOTIDE SEQUENCE [LARGE SCALE GENOMIC DNA]</scope>
    <source>
        <strain evidence="3">JCM 15115</strain>
    </source>
</reference>
<accession>A0ABP3QMI9</accession>
<dbReference type="Pfam" id="PF13480">
    <property type="entry name" value="Acetyltransf_6"/>
    <property type="match status" value="1"/>
</dbReference>